<reference evidence="3 4" key="3">
    <citation type="journal article" date="2017" name="G3 (Bethesda)">
        <title>Comparative analysis highlights variable genome content of wheat rusts and divergence of the mating loci.</title>
        <authorList>
            <person name="Cuomo C.A."/>
            <person name="Bakkeren G."/>
            <person name="Khalil H.B."/>
            <person name="Panwar V."/>
            <person name="Joly D."/>
            <person name="Linning R."/>
            <person name="Sakthikumar S."/>
            <person name="Song X."/>
            <person name="Adiconis X."/>
            <person name="Fan L."/>
            <person name="Goldberg J.M."/>
            <person name="Levin J.Z."/>
            <person name="Young S."/>
            <person name="Zeng Q."/>
            <person name="Anikster Y."/>
            <person name="Bruce M."/>
            <person name="Wang M."/>
            <person name="Yin C."/>
            <person name="McCallum B."/>
            <person name="Szabo L.J."/>
            <person name="Hulbert S."/>
            <person name="Chen X."/>
            <person name="Fellers J.P."/>
        </authorList>
    </citation>
    <scope>NUCLEOTIDE SEQUENCE</scope>
    <source>
        <strain evidence="3">isolate 1-1 / race 1 (BBBD)</strain>
        <strain evidence="4">Isolate 1-1 / race 1 (BBBD)</strain>
    </source>
</reference>
<evidence type="ECO:0000313" key="3">
    <source>
        <dbReference type="EnsemblFungi" id="PTTG_00712-t43_1-p1"/>
    </source>
</evidence>
<dbReference type="EMBL" id="ADAS02000002">
    <property type="protein sequence ID" value="OAV99589.1"/>
    <property type="molecule type" value="Genomic_DNA"/>
</dbReference>
<sequence>MDDSEQPGLPTSRSPAEDPPRAMSSTPPPTEYEVEQNLPPKPLPAPSFTQFALQSAFGAPQRLLNPEESILRTEIQEITPEEFSRSIEAAARSTKEILSLKLLRSCKRMAEELAASLSKRKHRWEATGVVSDDEDIKITDLSQAGPSTANKTSKSRQKPRSSRKPRSTSTKAVNLLASNPNNPSIASDTGTRDSSNLPPDCMAPASATGYQSLAGVRQPLTSTPQTSTPLPDMNIGETPSTTVLSGARTFEPWSPLTSPASSNSTRNAVPQIGTVTSPNQTSPNSPLQPNDNQSGQRASPALFNPASREASPLASEQRPVQTSTATTSAIAGQPHDATPDTAAGKLTIIKFDTIRAHIISIHNTFEGTKPSWAKYRTTWESLAPLLINCAHAIQPQSPIAPSIHHLQRTACSYTSWIESITSLAAQFLAPSQHEQWYCPDQIDFPKLTSFGDKEKNLPPGSFISTVTKTNHPESVLVCCLFRLLHPPQYVQIEWARIIAASVELMADNLFKPPLVTSNPSTDHVTQAVDALCYLDTVKNSSSTFTSSIESDNPLPPSKQRLHSVDVLHEFHNVIIDVIMAYIIYQTHYLREAPLTSAQKKANNRANQQPPQDTPQTTVASTSDNPSDVACLPEDAAHHLQLYQKKQNYQPLIYFVLAGVRGLFVTSRDHRIAGTSACMSFIQAMSIIKQHSTTIHVPREPIWKNTSAYLVKIFSPIFQSPDKICPLAHIKLPTRIELAEVISNDFLNQWETWKPSSPFLLPHATQSK</sequence>
<feature type="region of interest" description="Disordered" evidence="1">
    <location>
        <begin position="599"/>
        <end position="627"/>
    </location>
</feature>
<dbReference type="EnsemblFungi" id="PTTG_00712-t43_1">
    <property type="protein sequence ID" value="PTTG_00712-t43_1-p1"/>
    <property type="gene ID" value="PTTG_00712"/>
</dbReference>
<feature type="compositionally biased region" description="Low complexity" evidence="1">
    <location>
        <begin position="219"/>
        <end position="231"/>
    </location>
</feature>
<feature type="region of interest" description="Disordered" evidence="1">
    <location>
        <begin position="137"/>
        <end position="206"/>
    </location>
</feature>
<reference evidence="3" key="4">
    <citation type="submission" date="2025-05" db="UniProtKB">
        <authorList>
            <consortium name="EnsemblFungi"/>
        </authorList>
    </citation>
    <scope>IDENTIFICATION</scope>
    <source>
        <strain evidence="3">isolate 1-1 / race 1 (BBBD)</strain>
    </source>
</reference>
<gene>
    <name evidence="2" type="ORF">PTTG_00712</name>
</gene>
<reference evidence="2" key="2">
    <citation type="submission" date="2016-05" db="EMBL/GenBank/DDBJ databases">
        <title>Comparative analysis highlights variable genome content of wheat rusts and divergence of the mating loci.</title>
        <authorList>
            <person name="Cuomo C.A."/>
            <person name="Bakkeren G."/>
            <person name="Szabo L."/>
            <person name="Khalil H."/>
            <person name="Joly D."/>
            <person name="Goldberg J."/>
            <person name="Young S."/>
            <person name="Zeng Q."/>
            <person name="Fellers J."/>
        </authorList>
    </citation>
    <scope>NUCLEOTIDE SEQUENCE [LARGE SCALE GENOMIC DNA]</scope>
    <source>
        <strain evidence="2">1-1 BBBD Race 1</strain>
    </source>
</reference>
<dbReference type="VEuPathDB" id="FungiDB:PTTG_00712"/>
<name>A0A180H4T4_PUCT1</name>
<feature type="compositionally biased region" description="Polar residues" evidence="1">
    <location>
        <begin position="318"/>
        <end position="330"/>
    </location>
</feature>
<dbReference type="AlphaFoldDB" id="A0A180H4T4"/>
<feature type="compositionally biased region" description="Basic residues" evidence="1">
    <location>
        <begin position="153"/>
        <end position="166"/>
    </location>
</feature>
<evidence type="ECO:0000313" key="2">
    <source>
        <dbReference type="EMBL" id="OAV99589.1"/>
    </source>
</evidence>
<feature type="region of interest" description="Disordered" evidence="1">
    <location>
        <begin position="219"/>
        <end position="339"/>
    </location>
</feature>
<feature type="compositionally biased region" description="Polar residues" evidence="1">
    <location>
        <begin position="176"/>
        <end position="197"/>
    </location>
</feature>
<dbReference type="STRING" id="630390.A0A180H4T4"/>
<feature type="compositionally biased region" description="Low complexity" evidence="1">
    <location>
        <begin position="607"/>
        <end position="617"/>
    </location>
</feature>
<protein>
    <submittedName>
        <fullName evidence="2 3">Uncharacterized protein</fullName>
    </submittedName>
</protein>
<evidence type="ECO:0000313" key="4">
    <source>
        <dbReference type="Proteomes" id="UP000005240"/>
    </source>
</evidence>
<reference evidence="2" key="1">
    <citation type="submission" date="2009-11" db="EMBL/GenBank/DDBJ databases">
        <authorList>
            <consortium name="The Broad Institute Genome Sequencing Platform"/>
            <person name="Ward D."/>
            <person name="Feldgarden M."/>
            <person name="Earl A."/>
            <person name="Young S.K."/>
            <person name="Zeng Q."/>
            <person name="Koehrsen M."/>
            <person name="Alvarado L."/>
            <person name="Berlin A."/>
            <person name="Bochicchio J."/>
            <person name="Borenstein D."/>
            <person name="Chapman S.B."/>
            <person name="Chen Z."/>
            <person name="Engels R."/>
            <person name="Freedman E."/>
            <person name="Gellesch M."/>
            <person name="Goldberg J."/>
            <person name="Griggs A."/>
            <person name="Gujja S."/>
            <person name="Heilman E."/>
            <person name="Heiman D."/>
            <person name="Hepburn T."/>
            <person name="Howarth C."/>
            <person name="Jen D."/>
            <person name="Larson L."/>
            <person name="Lewis B."/>
            <person name="Mehta T."/>
            <person name="Park D."/>
            <person name="Pearson M."/>
            <person name="Roberts A."/>
            <person name="Saif S."/>
            <person name="Shea T."/>
            <person name="Shenoy N."/>
            <person name="Sisk P."/>
            <person name="Stolte C."/>
            <person name="Sykes S."/>
            <person name="Thomson T."/>
            <person name="Walk T."/>
            <person name="White J."/>
            <person name="Yandava C."/>
            <person name="Izard J."/>
            <person name="Baranova O.V."/>
            <person name="Blanton J.M."/>
            <person name="Tanner A.C."/>
            <person name="Dewhirst F.E."/>
            <person name="Haas B."/>
            <person name="Nusbaum C."/>
            <person name="Birren B."/>
        </authorList>
    </citation>
    <scope>NUCLEOTIDE SEQUENCE [LARGE SCALE GENOMIC DNA]</scope>
    <source>
        <strain evidence="2">1-1 BBBD Race 1</strain>
    </source>
</reference>
<feature type="region of interest" description="Disordered" evidence="1">
    <location>
        <begin position="1"/>
        <end position="47"/>
    </location>
</feature>
<accession>A0A180H4T4</accession>
<proteinExistence type="predicted"/>
<feature type="compositionally biased region" description="Polar residues" evidence="1">
    <location>
        <begin position="255"/>
        <end position="297"/>
    </location>
</feature>
<evidence type="ECO:0000256" key="1">
    <source>
        <dbReference type="SAM" id="MobiDB-lite"/>
    </source>
</evidence>
<organism evidence="2">
    <name type="scientific">Puccinia triticina (isolate 1-1 / race 1 (BBBD))</name>
    <name type="common">Brown leaf rust fungus</name>
    <dbReference type="NCBI Taxonomy" id="630390"/>
    <lineage>
        <taxon>Eukaryota</taxon>
        <taxon>Fungi</taxon>
        <taxon>Dikarya</taxon>
        <taxon>Basidiomycota</taxon>
        <taxon>Pucciniomycotina</taxon>
        <taxon>Pucciniomycetes</taxon>
        <taxon>Pucciniales</taxon>
        <taxon>Pucciniaceae</taxon>
        <taxon>Puccinia</taxon>
    </lineage>
</organism>
<dbReference type="Proteomes" id="UP000005240">
    <property type="component" value="Unassembled WGS sequence"/>
</dbReference>
<feature type="compositionally biased region" description="Polar residues" evidence="1">
    <location>
        <begin position="140"/>
        <end position="150"/>
    </location>
</feature>
<keyword evidence="4" id="KW-1185">Reference proteome</keyword>
<dbReference type="OrthoDB" id="2518989at2759"/>